<dbReference type="EMBL" id="UZAE01003297">
    <property type="protein sequence ID" value="VDO00413.1"/>
    <property type="molecule type" value="Genomic_DNA"/>
</dbReference>
<dbReference type="Proteomes" id="UP000278807">
    <property type="component" value="Unassembled WGS sequence"/>
</dbReference>
<dbReference type="InterPro" id="IPR003599">
    <property type="entry name" value="Ig_sub"/>
</dbReference>
<evidence type="ECO:0000313" key="5">
    <source>
        <dbReference type="Proteomes" id="UP000278807"/>
    </source>
</evidence>
<dbReference type="PANTHER" id="PTHR44170:SF6">
    <property type="entry name" value="CONTACTIN"/>
    <property type="match status" value="1"/>
</dbReference>
<dbReference type="GO" id="GO:0005886">
    <property type="term" value="C:plasma membrane"/>
    <property type="evidence" value="ECO:0007669"/>
    <property type="project" value="TreeGrafter"/>
</dbReference>
<gene>
    <name evidence="4" type="ORF">HNAJ_LOCUS4553</name>
</gene>
<keyword evidence="5" id="KW-1185">Reference proteome</keyword>
<dbReference type="Gene3D" id="2.60.40.10">
    <property type="entry name" value="Immunoglobulins"/>
    <property type="match status" value="3"/>
</dbReference>
<dbReference type="InterPro" id="IPR003598">
    <property type="entry name" value="Ig_sub2"/>
</dbReference>
<dbReference type="InterPro" id="IPR007110">
    <property type="entry name" value="Ig-like_dom"/>
</dbReference>
<dbReference type="SMART" id="SM00409">
    <property type="entry name" value="IG"/>
    <property type="match status" value="2"/>
</dbReference>
<feature type="domain" description="Ig-like" evidence="3">
    <location>
        <begin position="25"/>
        <end position="131"/>
    </location>
</feature>
<dbReference type="WBParaSite" id="HNAJ_0000455501-mRNA-1">
    <property type="protein sequence ID" value="HNAJ_0000455501-mRNA-1"/>
    <property type="gene ID" value="HNAJ_0000455501"/>
</dbReference>
<name>A0A0R3TBW6_RODNA</name>
<dbReference type="PROSITE" id="PS50835">
    <property type="entry name" value="IG_LIKE"/>
    <property type="match status" value="3"/>
</dbReference>
<reference evidence="4 5" key="2">
    <citation type="submission" date="2018-11" db="EMBL/GenBank/DDBJ databases">
        <authorList>
            <consortium name="Pathogen Informatics"/>
        </authorList>
    </citation>
    <scope>NUCLEOTIDE SEQUENCE [LARGE SCALE GENOMIC DNA]</scope>
</reference>
<proteinExistence type="predicted"/>
<protein>
    <submittedName>
        <fullName evidence="6">Ig-like domain-containing protein</fullName>
    </submittedName>
</protein>
<reference evidence="6" key="1">
    <citation type="submission" date="2017-02" db="UniProtKB">
        <authorList>
            <consortium name="WormBaseParasite"/>
        </authorList>
    </citation>
    <scope>IDENTIFICATION</scope>
</reference>
<evidence type="ECO:0000313" key="4">
    <source>
        <dbReference type="EMBL" id="VDO00413.1"/>
    </source>
</evidence>
<keyword evidence="1" id="KW-0677">Repeat</keyword>
<dbReference type="PANTHER" id="PTHR44170">
    <property type="entry name" value="PROTEIN SIDEKICK"/>
    <property type="match status" value="1"/>
</dbReference>
<accession>A0A0R3TBW6</accession>
<feature type="domain" description="Ig-like" evidence="3">
    <location>
        <begin position="140"/>
        <end position="229"/>
    </location>
</feature>
<organism evidence="6">
    <name type="scientific">Rodentolepis nana</name>
    <name type="common">Dwarf tapeworm</name>
    <name type="synonym">Hymenolepis nana</name>
    <dbReference type="NCBI Taxonomy" id="102285"/>
    <lineage>
        <taxon>Eukaryota</taxon>
        <taxon>Metazoa</taxon>
        <taxon>Spiralia</taxon>
        <taxon>Lophotrochozoa</taxon>
        <taxon>Platyhelminthes</taxon>
        <taxon>Cestoda</taxon>
        <taxon>Eucestoda</taxon>
        <taxon>Cyclophyllidea</taxon>
        <taxon>Hymenolepididae</taxon>
        <taxon>Rodentolepis</taxon>
    </lineage>
</organism>
<evidence type="ECO:0000259" key="3">
    <source>
        <dbReference type="PROSITE" id="PS50835"/>
    </source>
</evidence>
<dbReference type="GO" id="GO:0098609">
    <property type="term" value="P:cell-cell adhesion"/>
    <property type="evidence" value="ECO:0007669"/>
    <property type="project" value="TreeGrafter"/>
</dbReference>
<dbReference type="GO" id="GO:0007411">
    <property type="term" value="P:axon guidance"/>
    <property type="evidence" value="ECO:0007669"/>
    <property type="project" value="TreeGrafter"/>
</dbReference>
<dbReference type="InterPro" id="IPR036179">
    <property type="entry name" value="Ig-like_dom_sf"/>
</dbReference>
<keyword evidence="2" id="KW-1015">Disulfide bond</keyword>
<evidence type="ECO:0000256" key="1">
    <source>
        <dbReference type="ARBA" id="ARBA00022737"/>
    </source>
</evidence>
<sequence>MRTDCDNVIQVKRSHTRGLQTFSDPFIMARSPSRQMRLLNETVELRCLISPFPGTEIQWTWQAAKFDTTLEWKNGHWNSKYNDVLPNDFKVEIKNEGTLLSIERLSFEHAGVFTCQSVNKAGQLVKPVFATFELTVESIPTFKVKPLDTTVPIGDSVQLRCEPNEIGKSKIEVKWHMNGEPIGRYLDGDRKRLSGNTVILNNLGLQDSAVFQCNISNHYGFQFVNAYVNVWNSPPAIIGGPSSELIIAEGQKVVIPCQTVGAPTPRIYWTRDGTITASDETGRDNGKKVVLSDGSLEIVVKFPHYQADSGSPGLFKALSPG</sequence>
<dbReference type="SUPFAM" id="SSF48726">
    <property type="entry name" value="Immunoglobulin"/>
    <property type="match status" value="3"/>
</dbReference>
<dbReference type="OrthoDB" id="6244967at2759"/>
<evidence type="ECO:0000256" key="2">
    <source>
        <dbReference type="ARBA" id="ARBA00023157"/>
    </source>
</evidence>
<evidence type="ECO:0000313" key="6">
    <source>
        <dbReference type="WBParaSite" id="HNAJ_0000455501-mRNA-1"/>
    </source>
</evidence>
<dbReference type="SMART" id="SM00408">
    <property type="entry name" value="IGc2"/>
    <property type="match status" value="2"/>
</dbReference>
<dbReference type="AlphaFoldDB" id="A0A0R3TBW6"/>
<dbReference type="GO" id="GO:0030424">
    <property type="term" value="C:axon"/>
    <property type="evidence" value="ECO:0007669"/>
    <property type="project" value="TreeGrafter"/>
</dbReference>
<dbReference type="InterPro" id="IPR013783">
    <property type="entry name" value="Ig-like_fold"/>
</dbReference>
<dbReference type="Pfam" id="PF13927">
    <property type="entry name" value="Ig_3"/>
    <property type="match status" value="2"/>
</dbReference>
<dbReference type="STRING" id="102285.A0A0R3TBW6"/>
<feature type="domain" description="Ig-like" evidence="3">
    <location>
        <begin position="235"/>
        <end position="298"/>
    </location>
</feature>